<name>A0A5J6VLE2_9VIRU</name>
<feature type="transmembrane region" description="Helical" evidence="1">
    <location>
        <begin position="82"/>
        <end position="106"/>
    </location>
</feature>
<keyword evidence="1" id="KW-0812">Transmembrane</keyword>
<evidence type="ECO:0000256" key="1">
    <source>
        <dbReference type="SAM" id="Phobius"/>
    </source>
</evidence>
<dbReference type="EMBL" id="MN448295">
    <property type="protein sequence ID" value="QFG74965.1"/>
    <property type="molecule type" value="Genomic_DNA"/>
</dbReference>
<feature type="transmembrane region" description="Helical" evidence="1">
    <location>
        <begin position="139"/>
        <end position="160"/>
    </location>
</feature>
<feature type="transmembrane region" description="Helical" evidence="1">
    <location>
        <begin position="59"/>
        <end position="76"/>
    </location>
</feature>
<sequence>MSLSRKSDSGGPGVIDSVSKSAKSALESVSEFVTEGAKQVGSAAKPAADSIKNSYNSSSPATIVMSALILLLLYLYGVNIYVIILILVIIGCIVMNLPMSLIGLVIVSMLSAYYFHLNIFYIVILVVAVFFIYNGYSPIKMVIIAVLIALIHHFFGNLGLPSQYVFPPVDQHDECPDNWMSIPNEQSSDGPKCHNHKNLPMNKDNPNCQSVMDFSNSQYLGEKGMENKKQWANDCGVSWGGVDNRHNDNS</sequence>
<reference evidence="2" key="1">
    <citation type="journal article" date="2019" name="Philos. Trans. R. Soc. Lond., B, Biol. Sci.">
        <title>Targeted metagenomic recovery of four divergent viruses reveals shared and distinctive characteristics of giant viruses of marine eukaryotes.</title>
        <authorList>
            <person name="Needham D.M."/>
            <person name="Poirier C."/>
            <person name="Hehenberger E."/>
            <person name="Jimenez V."/>
            <person name="Swalwell J.E."/>
            <person name="Santoro A.E."/>
            <person name="Worden A.Z."/>
        </authorList>
    </citation>
    <scope>NUCLEOTIDE SEQUENCE</scope>
    <source>
        <strain evidence="2">OPacV-421</strain>
    </source>
</reference>
<evidence type="ECO:0000313" key="2">
    <source>
        <dbReference type="EMBL" id="QFG74965.1"/>
    </source>
</evidence>
<protein>
    <submittedName>
        <fullName evidence="2">Uncharacterized protein</fullName>
    </submittedName>
</protein>
<keyword evidence="1" id="KW-1133">Transmembrane helix</keyword>
<keyword evidence="1" id="KW-0472">Membrane</keyword>
<accession>A0A5J6VLE2</accession>
<feature type="transmembrane region" description="Helical" evidence="1">
    <location>
        <begin position="113"/>
        <end position="133"/>
    </location>
</feature>
<proteinExistence type="predicted"/>
<organism evidence="2">
    <name type="scientific">Megaviridae environmental sample</name>
    <dbReference type="NCBI Taxonomy" id="1737588"/>
    <lineage>
        <taxon>Viruses</taxon>
        <taxon>Varidnaviria</taxon>
        <taxon>Bamfordvirae</taxon>
        <taxon>Nucleocytoviricota</taxon>
        <taxon>Megaviricetes</taxon>
        <taxon>Imitervirales</taxon>
        <taxon>Mimiviridae</taxon>
        <taxon>environmental samples</taxon>
    </lineage>
</organism>